<feature type="domain" description="TcaA 4th" evidence="3">
    <location>
        <begin position="214"/>
        <end position="280"/>
    </location>
</feature>
<accession>A0ABV1RZD8</accession>
<dbReference type="Pfam" id="PF25155">
    <property type="entry name" value="NTF2_YvbJ"/>
    <property type="match status" value="1"/>
</dbReference>
<gene>
    <name evidence="5" type="ORF">ABQG71_00465</name>
</gene>
<dbReference type="InterPro" id="IPR054529">
    <property type="entry name" value="TcaA_2nd"/>
</dbReference>
<feature type="domain" description="YvbJ-like NTF2-like" evidence="4">
    <location>
        <begin position="309"/>
        <end position="427"/>
    </location>
</feature>
<feature type="coiled-coil region" evidence="1">
    <location>
        <begin position="64"/>
        <end position="91"/>
    </location>
</feature>
<evidence type="ECO:0000259" key="2">
    <source>
        <dbReference type="Pfam" id="PF22813"/>
    </source>
</evidence>
<protein>
    <submittedName>
        <fullName evidence="5">Uncharacterized protein</fullName>
    </submittedName>
</protein>
<evidence type="ECO:0000259" key="3">
    <source>
        <dbReference type="Pfam" id="PF22820"/>
    </source>
</evidence>
<evidence type="ECO:0000313" key="6">
    <source>
        <dbReference type="Proteomes" id="UP001467674"/>
    </source>
</evidence>
<feature type="domain" description="TcaA second" evidence="2">
    <location>
        <begin position="32"/>
        <end position="105"/>
    </location>
</feature>
<sequence>MKKKTLFIIGSSVVLLFIIIFLVAGRSANPADLAKEFKEKVENGDAKGLVKLVKLQNKEMSWDKNDAESIINYLKNESKEFENQVELLEYQAKYYNSDGKDSTFTESLFGKAFLSMGPFFIDKEKGFLGREKYTIKARAYKVEVEAAKGAEISFNGEKINLKDSSSKMLGYYGPGVYDIKGEKKFNYTTVNDEEEFTLFDADSFEKTVSLNFSGNNVDVSSSIPNTEIVVNGKGTGEKIEEGTTFGPVKEGITLQGKAKFPWGEGKSKEYEVKVEEDTDTSSVFGGSTNQYDLTPNPIIDKAFKENMKQVINDFAKQRVEAKNSKDANKLKRVSDNLKKEFIEVIAGYDSKNYYEGKALGTRIDFSKATYEIGSGGSHLIHIPVEFHDKEREVLEYVDSESEEGFSEVELTLEYIEDKKSWIISSVEDDYSYSDEYMTSTEVEKTSF</sequence>
<keyword evidence="1" id="KW-0175">Coiled coil</keyword>
<name>A0ABV1RZD8_BACAB</name>
<dbReference type="Pfam" id="PF22820">
    <property type="entry name" value="TcaA_3rd_4th"/>
    <property type="match status" value="1"/>
</dbReference>
<keyword evidence="6" id="KW-1185">Reference proteome</keyword>
<dbReference type="InterPro" id="IPR054530">
    <property type="entry name" value="TcaA_4th"/>
</dbReference>
<dbReference type="InterPro" id="IPR056902">
    <property type="entry name" value="NTF2_YvbJ"/>
</dbReference>
<comment type="caution">
    <text evidence="5">The sequence shown here is derived from an EMBL/GenBank/DDBJ whole genome shotgun (WGS) entry which is preliminary data.</text>
</comment>
<dbReference type="PANTHER" id="PTHR40038:SF1">
    <property type="entry name" value="MEMBRANE-ASSOCIATED PROTEIN TCAA"/>
    <property type="match status" value="1"/>
</dbReference>
<dbReference type="Proteomes" id="UP001467674">
    <property type="component" value="Unassembled WGS sequence"/>
</dbReference>
<dbReference type="PANTHER" id="PTHR40038">
    <property type="entry name" value="MEMBRANE-ASSOCIATED PROTEIN TCAA"/>
    <property type="match status" value="1"/>
</dbReference>
<evidence type="ECO:0000259" key="4">
    <source>
        <dbReference type="Pfam" id="PF25155"/>
    </source>
</evidence>
<evidence type="ECO:0000256" key="1">
    <source>
        <dbReference type="SAM" id="Coils"/>
    </source>
</evidence>
<dbReference type="RefSeq" id="WP_216895351.1">
    <property type="nucleotide sequence ID" value="NZ_CP101399.1"/>
</dbReference>
<proteinExistence type="predicted"/>
<organism evidence="5 6">
    <name type="scientific">Bacillus altitudinis</name>
    <dbReference type="NCBI Taxonomy" id="293387"/>
    <lineage>
        <taxon>Bacteria</taxon>
        <taxon>Bacillati</taxon>
        <taxon>Bacillota</taxon>
        <taxon>Bacilli</taxon>
        <taxon>Bacillales</taxon>
        <taxon>Bacillaceae</taxon>
        <taxon>Bacillus</taxon>
    </lineage>
</organism>
<dbReference type="Pfam" id="PF22813">
    <property type="entry name" value="TcaA_2nd"/>
    <property type="match status" value="1"/>
</dbReference>
<dbReference type="EMBL" id="JBEOME010000001">
    <property type="protein sequence ID" value="MER3119657.1"/>
    <property type="molecule type" value="Genomic_DNA"/>
</dbReference>
<reference evidence="5 6" key="1">
    <citation type="submission" date="2024-06" db="EMBL/GenBank/DDBJ databases">
        <title>Construction of an artificial bacterial consortium using nitrogen cycle bacteria from Cuatro Cienegas Basin and a mangrove forest.</title>
        <authorList>
            <person name="Aguilera-Najera D."/>
            <person name="Marquez-Cianci L."/>
            <person name="Martinez-Perez E."/>
            <person name="Rosas-Barrera M."/>
            <person name="Rodriguez-Cruz U.E."/>
            <person name="Tapia-Lopez R."/>
            <person name="Eguiarte L.E."/>
            <person name="Souza-Saldivar V."/>
        </authorList>
    </citation>
    <scope>NUCLEOTIDE SEQUENCE [LARGE SCALE GENOMIC DNA]</scope>
    <source>
        <strain evidence="5 6">S14-15</strain>
    </source>
</reference>
<evidence type="ECO:0000313" key="5">
    <source>
        <dbReference type="EMBL" id="MER3119657.1"/>
    </source>
</evidence>